<keyword evidence="2" id="KW-0378">Hydrolase</keyword>
<protein>
    <recommendedName>
        <fullName evidence="3">AB hydrolase-1 domain-containing protein</fullName>
    </recommendedName>
</protein>
<keyword evidence="5" id="KW-1185">Reference proteome</keyword>
<dbReference type="eggNOG" id="COG0596">
    <property type="taxonomic scope" value="Bacteria"/>
</dbReference>
<dbReference type="Proteomes" id="UP000076404">
    <property type="component" value="Chromosome"/>
</dbReference>
<name>A0A143BHQ6_9BACT</name>
<reference evidence="4 5" key="1">
    <citation type="journal article" date="2014" name="Proc. Natl. Acad. Sci. U.S.A.">
        <title>Functional type 2 photosynthetic reaction centers found in the rare bacterial phylum Gemmatimonadetes.</title>
        <authorList>
            <person name="Zeng Y."/>
            <person name="Feng F."/>
            <person name="Medova H."/>
            <person name="Dean J."/>
            <person name="Koblizek M."/>
        </authorList>
    </citation>
    <scope>NUCLEOTIDE SEQUENCE [LARGE SCALE GENOMIC DNA]</scope>
    <source>
        <strain evidence="4 5">AP64</strain>
    </source>
</reference>
<feature type="domain" description="AB hydrolase-1" evidence="3">
    <location>
        <begin position="26"/>
        <end position="280"/>
    </location>
</feature>
<accession>A0A143BHQ6</accession>
<reference evidence="4 5" key="2">
    <citation type="journal article" date="2016" name="Environ. Microbiol. Rep.">
        <title>Metagenomic evidence for the presence of phototrophic Gemmatimonadetes bacteria in diverse environments.</title>
        <authorList>
            <person name="Zeng Y."/>
            <person name="Baumbach J."/>
            <person name="Barbosa E.G."/>
            <person name="Azevedo V."/>
            <person name="Zhang C."/>
            <person name="Koblizek M."/>
        </authorList>
    </citation>
    <scope>NUCLEOTIDE SEQUENCE [LARGE SCALE GENOMIC DNA]</scope>
    <source>
        <strain evidence="4 5">AP64</strain>
    </source>
</reference>
<evidence type="ECO:0000313" key="4">
    <source>
        <dbReference type="EMBL" id="AMW04133.1"/>
    </source>
</evidence>
<dbReference type="InterPro" id="IPR029058">
    <property type="entry name" value="AB_hydrolase_fold"/>
</dbReference>
<dbReference type="GO" id="GO:0006508">
    <property type="term" value="P:proteolysis"/>
    <property type="evidence" value="ECO:0007669"/>
    <property type="project" value="InterPro"/>
</dbReference>
<dbReference type="InterPro" id="IPR050266">
    <property type="entry name" value="AB_hydrolase_sf"/>
</dbReference>
<dbReference type="Pfam" id="PF12697">
    <property type="entry name" value="Abhydrolase_6"/>
    <property type="match status" value="1"/>
</dbReference>
<sequence>MESRFTTTTPVPLFLREDGPPQGDPLLLLHGGPGAHHDYLYPQMLALAERHRVITYDQRGGGQSKTGDSAPITWQTQVADLAQVIRECGLVPPAMMGPTLVGYSWGALLAMLYAVQCTVDPSLVAPARLVLVSPAPITRGWRDEFEAALAERGRSDAIMALREALQASGLRESDPTAYRQRAFELSVAGYFANPSRAVSLTPFRVTGKVQQAVWQSLGDFDLTESLRAVHVPTLVLHGRQDPIPLASAQAAAEALDGELVVFDDCGHVPYIESPAPLFDAIERFLDRRP</sequence>
<dbReference type="InterPro" id="IPR000073">
    <property type="entry name" value="AB_hydrolase_1"/>
</dbReference>
<evidence type="ECO:0000259" key="3">
    <source>
        <dbReference type="Pfam" id="PF12697"/>
    </source>
</evidence>
<dbReference type="PRINTS" id="PR00793">
    <property type="entry name" value="PROAMNOPTASE"/>
</dbReference>
<dbReference type="EMBL" id="CP011454">
    <property type="protein sequence ID" value="AMW04133.1"/>
    <property type="molecule type" value="Genomic_DNA"/>
</dbReference>
<evidence type="ECO:0000256" key="1">
    <source>
        <dbReference type="ARBA" id="ARBA00010088"/>
    </source>
</evidence>
<comment type="similarity">
    <text evidence="1">Belongs to the peptidase S33 family.</text>
</comment>
<dbReference type="Gene3D" id="3.40.50.1820">
    <property type="entry name" value="alpha/beta hydrolase"/>
    <property type="match status" value="1"/>
</dbReference>
<dbReference type="InterPro" id="IPR002410">
    <property type="entry name" value="Peptidase_S33"/>
</dbReference>
<dbReference type="PANTHER" id="PTHR43798:SF31">
    <property type="entry name" value="AB HYDROLASE SUPERFAMILY PROTEIN YCLE"/>
    <property type="match status" value="1"/>
</dbReference>
<dbReference type="RefSeq" id="WP_026850233.1">
    <property type="nucleotide sequence ID" value="NZ_CP011454.1"/>
</dbReference>
<dbReference type="STRING" id="1379270.GEMMAAP_03350"/>
<proteinExistence type="inferred from homology"/>
<evidence type="ECO:0000256" key="2">
    <source>
        <dbReference type="ARBA" id="ARBA00022801"/>
    </source>
</evidence>
<dbReference type="AlphaFoldDB" id="A0A143BHQ6"/>
<dbReference type="KEGG" id="gph:GEMMAAP_03350"/>
<dbReference type="OrthoDB" id="53505at2"/>
<dbReference type="PANTHER" id="PTHR43798">
    <property type="entry name" value="MONOACYLGLYCEROL LIPASE"/>
    <property type="match status" value="1"/>
</dbReference>
<organism evidence="4 5">
    <name type="scientific">Gemmatimonas phototrophica</name>
    <dbReference type="NCBI Taxonomy" id="1379270"/>
    <lineage>
        <taxon>Bacteria</taxon>
        <taxon>Pseudomonadati</taxon>
        <taxon>Gemmatimonadota</taxon>
        <taxon>Gemmatimonadia</taxon>
        <taxon>Gemmatimonadales</taxon>
        <taxon>Gemmatimonadaceae</taxon>
        <taxon>Gemmatimonas</taxon>
    </lineage>
</organism>
<evidence type="ECO:0000313" key="5">
    <source>
        <dbReference type="Proteomes" id="UP000076404"/>
    </source>
</evidence>
<dbReference type="GO" id="GO:0008233">
    <property type="term" value="F:peptidase activity"/>
    <property type="evidence" value="ECO:0007669"/>
    <property type="project" value="InterPro"/>
</dbReference>
<dbReference type="SUPFAM" id="SSF53474">
    <property type="entry name" value="alpha/beta-Hydrolases"/>
    <property type="match status" value="1"/>
</dbReference>
<dbReference type="GO" id="GO:0016020">
    <property type="term" value="C:membrane"/>
    <property type="evidence" value="ECO:0007669"/>
    <property type="project" value="TreeGrafter"/>
</dbReference>
<gene>
    <name evidence="4" type="ORF">GEMMAAP_03350</name>
</gene>